<dbReference type="EMBL" id="JBHSON010000115">
    <property type="protein sequence ID" value="MFC5753506.1"/>
    <property type="molecule type" value="Genomic_DNA"/>
</dbReference>
<reference evidence="7" key="1">
    <citation type="journal article" date="2019" name="Int. J. Syst. Evol. Microbiol.">
        <title>The Global Catalogue of Microorganisms (GCM) 10K type strain sequencing project: providing services to taxonomists for standard genome sequencing and annotation.</title>
        <authorList>
            <consortium name="The Broad Institute Genomics Platform"/>
            <consortium name="The Broad Institute Genome Sequencing Center for Infectious Disease"/>
            <person name="Wu L."/>
            <person name="Ma J."/>
        </authorList>
    </citation>
    <scope>NUCLEOTIDE SEQUENCE [LARGE SCALE GENOMIC DNA]</scope>
    <source>
        <strain evidence="7">KCTC 42087</strain>
    </source>
</reference>
<accession>A0ABW1AG18</accession>
<proteinExistence type="inferred from homology"/>
<sequence length="744" mass="81660">MNSEPVFRRAGRPPGGAPDIVAIVLDDTGFAQLGCFGSGIATPHMDRLAAGGLRYNRFHVTALCSPTRASFLTGRNHHAVGMGFLADIPLDHHGYTARLPRSAAALPRILRDNGYSTLAVGKWHLTPRFERSAAGPFSHWPLGVGFERYYGFLQGDANHYAPNLVQDNHYIDPPATPEQGYHLTEDLADRAIRYLDDQRYAAPGKPFFLYFAPGAMHSPHHVTPEWVEPYRGRFDQGWDAWREQIFQRQLASGVVPDGTSLTPRPDWVPAWDGLDGDHRRMYARQQEVFAGFLTHTDAQIGRLLDHLEAAGRLDNTIVVLFSDNGASAEGGVEGSVNEHRFSVGVRESLADNLAHYDDWGGPRTYNHYAWGWAWAGNTPFRLWKRYTWLGGTRTPLIVHWPAGIRERGAVRDPVVHVNDLFPTLLDAAGIPAPEVVDGIVQQQVDGASFRATFDDPAAPAPRDTQYFEMLGSRSLIHGRWKATTDHVSKGVLDEEELLTGSRRFEDDHWALFDLDGDFSESADVAAEHPGVVGELRGLWDREAERNHVLPLFDNLVDRFGSFIGPVWPAGGDRTFRPGASPVCDESLPMLSGGFRFTAEVVAADAPDGVLFALGDWNGGFALFVADGRLTFAFSRAGEPLDVVADRPVPAGRQRLGVVHTTGAAFHLLHGDTPVGTLTFDGHLPASVQHGGAGLRLGFDAGLPVSDRYRTPSPWNGDLISVRLQTPGPGRIDPVDELRTALHSD</sequence>
<gene>
    <name evidence="6" type="ORF">ACFPZN_48475</name>
</gene>
<dbReference type="InterPro" id="IPR024607">
    <property type="entry name" value="Sulfatase_CS"/>
</dbReference>
<dbReference type="SUPFAM" id="SSF53649">
    <property type="entry name" value="Alkaline phosphatase-like"/>
    <property type="match status" value="1"/>
</dbReference>
<dbReference type="Pfam" id="PF00884">
    <property type="entry name" value="Sulfatase"/>
    <property type="match status" value="1"/>
</dbReference>
<dbReference type="PROSITE" id="PS00149">
    <property type="entry name" value="SULFATASE_2"/>
    <property type="match status" value="1"/>
</dbReference>
<dbReference type="Proteomes" id="UP001596074">
    <property type="component" value="Unassembled WGS sequence"/>
</dbReference>
<dbReference type="RefSeq" id="WP_378290594.1">
    <property type="nucleotide sequence ID" value="NZ_JBHSON010000115.1"/>
</dbReference>
<dbReference type="Gene3D" id="3.40.720.10">
    <property type="entry name" value="Alkaline Phosphatase, subunit A"/>
    <property type="match status" value="1"/>
</dbReference>
<keyword evidence="2" id="KW-0479">Metal-binding</keyword>
<evidence type="ECO:0000256" key="4">
    <source>
        <dbReference type="ARBA" id="ARBA00022837"/>
    </source>
</evidence>
<dbReference type="InterPro" id="IPR000917">
    <property type="entry name" value="Sulfatase_N"/>
</dbReference>
<dbReference type="SUPFAM" id="SSF49899">
    <property type="entry name" value="Concanavalin A-like lectins/glucanases"/>
    <property type="match status" value="1"/>
</dbReference>
<keyword evidence="7" id="KW-1185">Reference proteome</keyword>
<protein>
    <submittedName>
        <fullName evidence="6">Sulfatase-like hydrolase/transferase</fullName>
    </submittedName>
</protein>
<evidence type="ECO:0000313" key="7">
    <source>
        <dbReference type="Proteomes" id="UP001596074"/>
    </source>
</evidence>
<dbReference type="InterPro" id="IPR013320">
    <property type="entry name" value="ConA-like_dom_sf"/>
</dbReference>
<keyword evidence="4" id="KW-0106">Calcium</keyword>
<dbReference type="InterPro" id="IPR017850">
    <property type="entry name" value="Alkaline_phosphatase_core_sf"/>
</dbReference>
<evidence type="ECO:0000256" key="1">
    <source>
        <dbReference type="ARBA" id="ARBA00008779"/>
    </source>
</evidence>
<evidence type="ECO:0000259" key="5">
    <source>
        <dbReference type="Pfam" id="PF00884"/>
    </source>
</evidence>
<evidence type="ECO:0000256" key="2">
    <source>
        <dbReference type="ARBA" id="ARBA00022723"/>
    </source>
</evidence>
<dbReference type="CDD" id="cd16025">
    <property type="entry name" value="PAS_like"/>
    <property type="match status" value="1"/>
</dbReference>
<comment type="caution">
    <text evidence="6">The sequence shown here is derived from an EMBL/GenBank/DDBJ whole genome shotgun (WGS) entry which is preliminary data.</text>
</comment>
<comment type="similarity">
    <text evidence="1">Belongs to the sulfatase family.</text>
</comment>
<dbReference type="InterPro" id="IPR050738">
    <property type="entry name" value="Sulfatase"/>
</dbReference>
<evidence type="ECO:0000256" key="3">
    <source>
        <dbReference type="ARBA" id="ARBA00022801"/>
    </source>
</evidence>
<dbReference type="Gene3D" id="3.30.1120.10">
    <property type="match status" value="1"/>
</dbReference>
<keyword evidence="3" id="KW-0378">Hydrolase</keyword>
<dbReference type="PANTHER" id="PTHR42693:SF43">
    <property type="entry name" value="BLL2667 PROTEIN"/>
    <property type="match status" value="1"/>
</dbReference>
<dbReference type="PANTHER" id="PTHR42693">
    <property type="entry name" value="ARYLSULFATASE FAMILY MEMBER"/>
    <property type="match status" value="1"/>
</dbReference>
<organism evidence="6 7">
    <name type="scientific">Actinomadura rugatobispora</name>
    <dbReference type="NCBI Taxonomy" id="1994"/>
    <lineage>
        <taxon>Bacteria</taxon>
        <taxon>Bacillati</taxon>
        <taxon>Actinomycetota</taxon>
        <taxon>Actinomycetes</taxon>
        <taxon>Streptosporangiales</taxon>
        <taxon>Thermomonosporaceae</taxon>
        <taxon>Actinomadura</taxon>
    </lineage>
</organism>
<dbReference type="PROSITE" id="PS00523">
    <property type="entry name" value="SULFATASE_1"/>
    <property type="match status" value="1"/>
</dbReference>
<feature type="domain" description="Sulfatase N-terminal" evidence="5">
    <location>
        <begin position="18"/>
        <end position="430"/>
    </location>
</feature>
<evidence type="ECO:0000313" key="6">
    <source>
        <dbReference type="EMBL" id="MFC5753506.1"/>
    </source>
</evidence>
<name>A0ABW1AG18_9ACTN</name>